<feature type="signal peptide" evidence="5">
    <location>
        <begin position="1"/>
        <end position="23"/>
    </location>
</feature>
<protein>
    <submittedName>
        <fullName evidence="7">Arylsulfatase</fullName>
        <ecNumber evidence="7">3.1.6.1</ecNumber>
    </submittedName>
</protein>
<evidence type="ECO:0000256" key="3">
    <source>
        <dbReference type="ARBA" id="ARBA00022801"/>
    </source>
</evidence>
<dbReference type="Proteomes" id="UP000548867">
    <property type="component" value="Unassembled WGS sequence"/>
</dbReference>
<dbReference type="AlphaFoldDB" id="A0A7W6CLS0"/>
<dbReference type="SUPFAM" id="SSF53649">
    <property type="entry name" value="Alkaline phosphatase-like"/>
    <property type="match status" value="1"/>
</dbReference>
<proteinExistence type="inferred from homology"/>
<sequence length="759" mass="81439">MRLLRLKSALLAVSALLPAAALAQTGISAAESSAPVWPQPVRAAKSAPNILLIMTDDVGFGASSAFGGPIPTATFDALAREGLRYNRFHTTAICSPTRASLLTGRNPQAVGMGYVANWATGYEGYNSAIPKSAAALPALLRAGGYSTAMFGKSHITPEWEMSASGPFDRWPTGLGFDYFYGFLGADSSAFEPSLVENTRPAHPDVNRPGYHLESDLADHAIAWIAEQKANTPDRPFFAYYATGAAHAPNHAPAAWLAKFKGRFDKGWDALRDEIFAREKALGTIPADTQAPPRPATLPAWDSLKPDQQRLYARYMEAYAASLAYADDQVGRVIQSLKDNGTYDNTLIIYIQGDNGASAEGSFDGKLYEQSPLSGVKEDLARSIAHIGDIGGRNAYNLYPGGWGWALNAPFQWSKRYGSHFGGLRNGMVVAWPHHIADAGAIRSQFLHVSDIMPTLLDVAGIVAPDVFNGVPQQSITGISARYTLDQPAAPSRRTTQVFAMAENLSLYKDGWVAATKPMVTPWERTPPPRVAVENRQWELYNIDKDFSEAHDLASAEPARLERMKATFWAEAAKAKILPIHSPDGGQKGRPDPSAGRTSFTYTMPITDIAESAAPPTVGHSFTISAELTTGNGVIAAQGGRFGGYSFYLDHGRPVFAYNLTPANMTRIAATKTIGAGAHRLEMRFTLDKEAATSGGNVTLLLDGAPVGGGRIPRTFAQVISHTEGFDIGQDTISPVDPSYSVASSRFTGTLRAVTVKIGG</sequence>
<dbReference type="Gene3D" id="3.40.720.10">
    <property type="entry name" value="Alkaline Phosphatase, subunit A"/>
    <property type="match status" value="1"/>
</dbReference>
<dbReference type="InterPro" id="IPR017850">
    <property type="entry name" value="Alkaline_phosphatase_core_sf"/>
</dbReference>
<evidence type="ECO:0000259" key="6">
    <source>
        <dbReference type="Pfam" id="PF00884"/>
    </source>
</evidence>
<evidence type="ECO:0000256" key="1">
    <source>
        <dbReference type="ARBA" id="ARBA00008779"/>
    </source>
</evidence>
<evidence type="ECO:0000313" key="8">
    <source>
        <dbReference type="Proteomes" id="UP000548867"/>
    </source>
</evidence>
<dbReference type="InterPro" id="IPR013320">
    <property type="entry name" value="ConA-like_dom_sf"/>
</dbReference>
<keyword evidence="5" id="KW-0732">Signal</keyword>
<keyword evidence="2" id="KW-0479">Metal-binding</keyword>
<dbReference type="InterPro" id="IPR000917">
    <property type="entry name" value="Sulfatase_N"/>
</dbReference>
<dbReference type="RefSeq" id="WP_246404721.1">
    <property type="nucleotide sequence ID" value="NZ_JACIDX010000011.1"/>
</dbReference>
<dbReference type="Pfam" id="PF00884">
    <property type="entry name" value="Sulfatase"/>
    <property type="match status" value="1"/>
</dbReference>
<dbReference type="SUPFAM" id="SSF49899">
    <property type="entry name" value="Concanavalin A-like lectins/glucanases"/>
    <property type="match status" value="1"/>
</dbReference>
<comment type="caution">
    <text evidence="7">The sequence shown here is derived from an EMBL/GenBank/DDBJ whole genome shotgun (WGS) entry which is preliminary data.</text>
</comment>
<evidence type="ECO:0000256" key="5">
    <source>
        <dbReference type="SAM" id="SignalP"/>
    </source>
</evidence>
<name>A0A7W6CLS0_9SPHN</name>
<dbReference type="GO" id="GO:0046872">
    <property type="term" value="F:metal ion binding"/>
    <property type="evidence" value="ECO:0007669"/>
    <property type="project" value="UniProtKB-KW"/>
</dbReference>
<evidence type="ECO:0000313" key="7">
    <source>
        <dbReference type="EMBL" id="MBB3956075.1"/>
    </source>
</evidence>
<keyword evidence="8" id="KW-1185">Reference proteome</keyword>
<dbReference type="InterPro" id="IPR024607">
    <property type="entry name" value="Sulfatase_CS"/>
</dbReference>
<feature type="domain" description="Sulfatase N-terminal" evidence="6">
    <location>
        <begin position="48"/>
        <end position="461"/>
    </location>
</feature>
<comment type="similarity">
    <text evidence="1">Belongs to the sulfatase family.</text>
</comment>
<dbReference type="EC" id="3.1.6.1" evidence="7"/>
<dbReference type="EMBL" id="JACIDX010000011">
    <property type="protein sequence ID" value="MBB3956075.1"/>
    <property type="molecule type" value="Genomic_DNA"/>
</dbReference>
<gene>
    <name evidence="7" type="ORF">GGR38_003032</name>
</gene>
<dbReference type="GO" id="GO:0004065">
    <property type="term" value="F:arylsulfatase activity"/>
    <property type="evidence" value="ECO:0007669"/>
    <property type="project" value="UniProtKB-EC"/>
</dbReference>
<dbReference type="PANTHER" id="PTHR42693">
    <property type="entry name" value="ARYLSULFATASE FAMILY MEMBER"/>
    <property type="match status" value="1"/>
</dbReference>
<dbReference type="CDD" id="cd16025">
    <property type="entry name" value="PAS_like"/>
    <property type="match status" value="1"/>
</dbReference>
<dbReference type="InterPro" id="IPR050738">
    <property type="entry name" value="Sulfatase"/>
</dbReference>
<evidence type="ECO:0000256" key="4">
    <source>
        <dbReference type="ARBA" id="ARBA00022837"/>
    </source>
</evidence>
<dbReference type="PANTHER" id="PTHR42693:SF43">
    <property type="entry name" value="BLL2667 PROTEIN"/>
    <property type="match status" value="1"/>
</dbReference>
<evidence type="ECO:0000256" key="2">
    <source>
        <dbReference type="ARBA" id="ARBA00022723"/>
    </source>
</evidence>
<keyword evidence="3 7" id="KW-0378">Hydrolase</keyword>
<accession>A0A7W6CLS0</accession>
<feature type="chain" id="PRO_5030829846" evidence="5">
    <location>
        <begin position="24"/>
        <end position="759"/>
    </location>
</feature>
<reference evidence="7 8" key="1">
    <citation type="submission" date="2020-08" db="EMBL/GenBank/DDBJ databases">
        <title>Genomic Encyclopedia of Type Strains, Phase IV (KMG-IV): sequencing the most valuable type-strain genomes for metagenomic binning, comparative biology and taxonomic classification.</title>
        <authorList>
            <person name="Goeker M."/>
        </authorList>
    </citation>
    <scope>NUCLEOTIDE SEQUENCE [LARGE SCALE GENOMIC DNA]</scope>
    <source>
        <strain evidence="7 8">DSM 27057</strain>
    </source>
</reference>
<dbReference type="PROSITE" id="PS00523">
    <property type="entry name" value="SULFATASE_1"/>
    <property type="match status" value="1"/>
</dbReference>
<keyword evidence="4" id="KW-0106">Calcium</keyword>
<dbReference type="Gene3D" id="3.30.1120.10">
    <property type="match status" value="1"/>
</dbReference>
<organism evidence="7 8">
    <name type="scientific">Novosphingobium sediminicola</name>
    <dbReference type="NCBI Taxonomy" id="563162"/>
    <lineage>
        <taxon>Bacteria</taxon>
        <taxon>Pseudomonadati</taxon>
        <taxon>Pseudomonadota</taxon>
        <taxon>Alphaproteobacteria</taxon>
        <taxon>Sphingomonadales</taxon>
        <taxon>Sphingomonadaceae</taxon>
        <taxon>Novosphingobium</taxon>
    </lineage>
</organism>